<dbReference type="OrthoDB" id="441343at2"/>
<comment type="caution">
    <text evidence="1">The sequence shown here is derived from an EMBL/GenBank/DDBJ whole genome shotgun (WGS) entry which is preliminary data.</text>
</comment>
<reference evidence="1 2" key="1">
    <citation type="submission" date="2019-07" db="EMBL/GenBank/DDBJ databases">
        <authorList>
            <person name="Duangmal K."/>
            <person name="Teo W.F.A."/>
        </authorList>
    </citation>
    <scope>NUCLEOTIDE SEQUENCE [LARGE SCALE GENOMIC DNA]</scope>
    <source>
        <strain evidence="1 2">TBRC 6029</strain>
    </source>
</reference>
<accession>A0A558CJC4</accession>
<gene>
    <name evidence="1" type="primary">csx17</name>
    <name evidence="1" type="ORF">FNH05_17425</name>
</gene>
<protein>
    <submittedName>
        <fullName evidence="1">Type I-U CRISPR-associated protein Csx17</fullName>
    </submittedName>
</protein>
<reference evidence="1 2" key="2">
    <citation type="submission" date="2019-08" db="EMBL/GenBank/DDBJ databases">
        <title>Amycolatopsis acidicola sp. nov., isolated from peat swamp forest soil.</title>
        <authorList>
            <person name="Srisuk N."/>
        </authorList>
    </citation>
    <scope>NUCLEOTIDE SEQUENCE [LARGE SCALE GENOMIC DNA]</scope>
    <source>
        <strain evidence="1 2">TBRC 6029</strain>
    </source>
</reference>
<evidence type="ECO:0000313" key="1">
    <source>
        <dbReference type="EMBL" id="TVT48871.1"/>
    </source>
</evidence>
<evidence type="ECO:0000313" key="2">
    <source>
        <dbReference type="Proteomes" id="UP000320011"/>
    </source>
</evidence>
<dbReference type="InterPro" id="IPR026483">
    <property type="entry name" value="Cas_Csx17"/>
</dbReference>
<keyword evidence="2" id="KW-1185">Reference proteome</keyword>
<dbReference type="RefSeq" id="WP_144589661.1">
    <property type="nucleotide sequence ID" value="NZ_VJWX01000161.1"/>
</dbReference>
<dbReference type="Proteomes" id="UP000320011">
    <property type="component" value="Unassembled WGS sequence"/>
</dbReference>
<sequence>MPEVILRGCGSTPLGGYLSALGVLRAVTRLLDPEASGYWRSNRLVLRSKLATTDELAGELSKYFEPEAIVSPWNAGSGFAANGKNTTAEAALAWVRDSTDTRLHGLREAVAAGDEVVAQGRVLGWGGKGDDLWDSGRKRDVLQLCRKLFPDAALAWLDAATALVGDEDVAFSRLLGTGGNFGRQDLSVTYLSRLQAIWRDKRGPHWLSSLLNGTESVSYLRDAVGQFDPGRAGGIQSSPFEKADDKGFVNPWALLMTVEGALLFASAVVRRHGADYSGAALPFQVRGATSGFSSAAGGEDALGELWAPEWSAPMRLAELVQLLGEGKAHWRSGPARSALDFVRAIANLGVDRGIRAFQRYVFVDRLGQNPLAIPAGRVEVPSTRRSVSLLAHLDPWLDSLRGRVPSAVASRLRGVEQALFIHATTGKAADLVEVFAAIGHCHETVARSSRAQQAAPPLVLLGSKAIAEALRPRLADDAELRVALALATARDIRAGGWSLSGLRSLLSPVVADSRGRPNWSGRPSPVSLNAGLMAALAEVARRRSMPRLDEAEAGDQRPAVRGARIGFQRGLYARRQDVRALMAGELDEARIADLLAGLLTVEWANSEFRLPYLGNDFIGGALEFLLPFTSVEPLHVPREDGATSPILLRPGNNWPALLLANRSEEVVRDAARRLSISGLPVAVEPPPARVAGERLAAVLLFRLAERDRLRSLNRIAVLPKEKGSLSDQPSDV</sequence>
<dbReference type="NCBIfam" id="TIGR04113">
    <property type="entry name" value="cas_csx17"/>
    <property type="match status" value="1"/>
</dbReference>
<organism evidence="1 2">
    <name type="scientific">Amycolatopsis rhizosphaerae</name>
    <dbReference type="NCBI Taxonomy" id="2053003"/>
    <lineage>
        <taxon>Bacteria</taxon>
        <taxon>Bacillati</taxon>
        <taxon>Actinomycetota</taxon>
        <taxon>Actinomycetes</taxon>
        <taxon>Pseudonocardiales</taxon>
        <taxon>Pseudonocardiaceae</taxon>
        <taxon>Amycolatopsis</taxon>
    </lineage>
</organism>
<name>A0A558CJC4_9PSEU</name>
<proteinExistence type="predicted"/>
<dbReference type="AlphaFoldDB" id="A0A558CJC4"/>
<dbReference type="EMBL" id="VJWX01000161">
    <property type="protein sequence ID" value="TVT48871.1"/>
    <property type="molecule type" value="Genomic_DNA"/>
</dbReference>